<dbReference type="GO" id="GO:0008270">
    <property type="term" value="F:zinc ion binding"/>
    <property type="evidence" value="ECO:0007669"/>
    <property type="project" value="UniProtKB-KW"/>
</dbReference>
<dbReference type="GO" id="GO:0005634">
    <property type="term" value="C:nucleus"/>
    <property type="evidence" value="ECO:0007669"/>
    <property type="project" value="UniProtKB-SubCell"/>
</dbReference>
<evidence type="ECO:0000313" key="7">
    <source>
        <dbReference type="Proteomes" id="UP000053097"/>
    </source>
</evidence>
<dbReference type="AlphaFoldDB" id="A0A026WI80"/>
<dbReference type="OMA" id="PANNESF"/>
<dbReference type="InterPro" id="IPR052035">
    <property type="entry name" value="ZnF_BED_domain_contain"/>
</dbReference>
<keyword evidence="4" id="KW-0862">Zinc</keyword>
<organism evidence="6 7">
    <name type="scientific">Ooceraea biroi</name>
    <name type="common">Clonal raider ant</name>
    <name type="synonym">Cerapachys biroi</name>
    <dbReference type="NCBI Taxonomy" id="2015173"/>
    <lineage>
        <taxon>Eukaryota</taxon>
        <taxon>Metazoa</taxon>
        <taxon>Ecdysozoa</taxon>
        <taxon>Arthropoda</taxon>
        <taxon>Hexapoda</taxon>
        <taxon>Insecta</taxon>
        <taxon>Pterygota</taxon>
        <taxon>Neoptera</taxon>
        <taxon>Endopterygota</taxon>
        <taxon>Hymenoptera</taxon>
        <taxon>Apocrita</taxon>
        <taxon>Aculeata</taxon>
        <taxon>Formicoidea</taxon>
        <taxon>Formicidae</taxon>
        <taxon>Dorylinae</taxon>
        <taxon>Ooceraea</taxon>
    </lineage>
</organism>
<protein>
    <submittedName>
        <fullName evidence="6">Zinc finger BED domain-containing protein</fullName>
    </submittedName>
</protein>
<evidence type="ECO:0000256" key="4">
    <source>
        <dbReference type="ARBA" id="ARBA00022833"/>
    </source>
</evidence>
<dbReference type="PANTHER" id="PTHR46481">
    <property type="entry name" value="ZINC FINGER BED DOMAIN-CONTAINING PROTEIN 4"/>
    <property type="match status" value="1"/>
</dbReference>
<reference evidence="6 7" key="1">
    <citation type="journal article" date="2014" name="Curr. Biol.">
        <title>The genome of the clonal raider ant Cerapachys biroi.</title>
        <authorList>
            <person name="Oxley P.R."/>
            <person name="Ji L."/>
            <person name="Fetter-Pruneda I."/>
            <person name="McKenzie S.K."/>
            <person name="Li C."/>
            <person name="Hu H."/>
            <person name="Zhang G."/>
            <person name="Kronauer D.J."/>
        </authorList>
    </citation>
    <scope>NUCLEOTIDE SEQUENCE [LARGE SCALE GENOMIC DNA]</scope>
</reference>
<evidence type="ECO:0000313" key="6">
    <source>
        <dbReference type="EMBL" id="EZA55668.1"/>
    </source>
</evidence>
<gene>
    <name evidence="6" type="ORF">X777_04177</name>
</gene>
<proteinExistence type="predicted"/>
<evidence type="ECO:0000256" key="2">
    <source>
        <dbReference type="ARBA" id="ARBA00022723"/>
    </source>
</evidence>
<dbReference type="EMBL" id="KK107194">
    <property type="protein sequence ID" value="EZA55668.1"/>
    <property type="molecule type" value="Genomic_DNA"/>
</dbReference>
<keyword evidence="5" id="KW-0539">Nucleus</keyword>
<name>A0A026WI80_OOCBI</name>
<comment type="subcellular location">
    <subcellularLocation>
        <location evidence="1">Nucleus</location>
    </subcellularLocation>
</comment>
<dbReference type="SUPFAM" id="SSF53098">
    <property type="entry name" value="Ribonuclease H-like"/>
    <property type="match status" value="1"/>
</dbReference>
<accession>A0A026WI80</accession>
<keyword evidence="3" id="KW-0863">Zinc-finger</keyword>
<keyword evidence="2" id="KW-0479">Metal-binding</keyword>
<evidence type="ECO:0000256" key="5">
    <source>
        <dbReference type="ARBA" id="ARBA00023242"/>
    </source>
</evidence>
<dbReference type="InterPro" id="IPR012337">
    <property type="entry name" value="RNaseH-like_sf"/>
</dbReference>
<dbReference type="PANTHER" id="PTHR46481:SF10">
    <property type="entry name" value="ZINC FINGER BED DOMAIN-CONTAINING PROTEIN 39"/>
    <property type="match status" value="1"/>
</dbReference>
<dbReference type="OrthoDB" id="7552746at2759"/>
<sequence>MPQTYEEVKTKVMNLIEKAEWISFTTDIWTNSCKSCSLLSFTAHFVVESERLKVILEASVLQEDHTGTYIAEKLTEIANEFNIINKIYLAIRDNAANIDCATRIAQFESLGCVAHTLQLVIKDAIFSDPHIENVIKTCRKIVGHFRRSEQASRNLKECQKQCGLPLHSLIQDVGVRWNSTYLMLERLSEQKNSVNLYSVECGGINTLNSMDWEFIKKITNVLKFFYEATLEISFDNACVSLIIPLLSLLKRKLHQDNNDDPEVRDMKNQLNISLNKRFAYIKTQSSLICATLLDPRFKSKYLTSNEVDIGIKEICNF</sequence>
<keyword evidence="7" id="KW-1185">Reference proteome</keyword>
<evidence type="ECO:0000256" key="1">
    <source>
        <dbReference type="ARBA" id="ARBA00004123"/>
    </source>
</evidence>
<dbReference type="Proteomes" id="UP000053097">
    <property type="component" value="Unassembled WGS sequence"/>
</dbReference>
<evidence type="ECO:0000256" key="3">
    <source>
        <dbReference type="ARBA" id="ARBA00022771"/>
    </source>
</evidence>